<proteinExistence type="predicted"/>
<dbReference type="EMBL" id="RXFT01000010">
    <property type="protein sequence ID" value="RUR69900.1"/>
    <property type="molecule type" value="Genomic_DNA"/>
</dbReference>
<gene>
    <name evidence="1" type="ORF">EJP67_22860</name>
</gene>
<evidence type="ECO:0000313" key="2">
    <source>
        <dbReference type="Proteomes" id="UP000281118"/>
    </source>
</evidence>
<dbReference type="Proteomes" id="UP000281118">
    <property type="component" value="Unassembled WGS sequence"/>
</dbReference>
<accession>A0A433MQ08</accession>
<dbReference type="AlphaFoldDB" id="A0A433MQ08"/>
<reference evidence="1 2" key="1">
    <citation type="submission" date="2018-12" db="EMBL/GenBank/DDBJ databases">
        <title>The genome sequences of Variovorax guangxiensis DSM 27352.</title>
        <authorList>
            <person name="Gao J."/>
            <person name="Sun J."/>
        </authorList>
    </citation>
    <scope>NUCLEOTIDE SEQUENCE [LARGE SCALE GENOMIC DNA]</scope>
    <source>
        <strain evidence="1 2">DSM 27352</strain>
    </source>
</reference>
<name>A0A433MQ08_9BURK</name>
<protein>
    <submittedName>
        <fullName evidence="1">Uncharacterized protein</fullName>
    </submittedName>
</protein>
<dbReference type="OrthoDB" id="8851399at2"/>
<dbReference type="RefSeq" id="WP_126024001.1">
    <property type="nucleotide sequence ID" value="NZ_RXFT01000010.1"/>
</dbReference>
<organism evidence="1 2">
    <name type="scientific">Variovorax guangxiensis</name>
    <dbReference type="NCBI Taxonomy" id="1775474"/>
    <lineage>
        <taxon>Bacteria</taxon>
        <taxon>Pseudomonadati</taxon>
        <taxon>Pseudomonadota</taxon>
        <taxon>Betaproteobacteria</taxon>
        <taxon>Burkholderiales</taxon>
        <taxon>Comamonadaceae</taxon>
        <taxon>Variovorax</taxon>
    </lineage>
</organism>
<sequence>MNTRSTLVDRAHADKRLAALLKQAPIEFARAVYGINDYASGRTDTMAAREVVRAQRQGMPLTEERAEQRARAYLPTVGQEHCPRCWVVYGHKTPLRFREADEERPEVAACHICGAEYATSSD</sequence>
<evidence type="ECO:0000313" key="1">
    <source>
        <dbReference type="EMBL" id="RUR69900.1"/>
    </source>
</evidence>
<comment type="caution">
    <text evidence="1">The sequence shown here is derived from an EMBL/GenBank/DDBJ whole genome shotgun (WGS) entry which is preliminary data.</text>
</comment>